<keyword evidence="2" id="KW-1185">Reference proteome</keyword>
<organism evidence="1 2">
    <name type="scientific">Psychroflexus salarius</name>
    <dbReference type="NCBI Taxonomy" id="1155689"/>
    <lineage>
        <taxon>Bacteria</taxon>
        <taxon>Pseudomonadati</taxon>
        <taxon>Bacteroidota</taxon>
        <taxon>Flavobacteriia</taxon>
        <taxon>Flavobacteriales</taxon>
        <taxon>Flavobacteriaceae</taxon>
        <taxon>Psychroflexus</taxon>
    </lineage>
</organism>
<dbReference type="OrthoDB" id="572467at2"/>
<name>A0A1M4X9W3_9FLAO</name>
<gene>
    <name evidence="1" type="ORF">SAMN05444278_10819</name>
</gene>
<dbReference type="STRING" id="1155689.SAMN05444278_10819"/>
<proteinExistence type="predicted"/>
<dbReference type="RefSeq" id="WP_073193399.1">
    <property type="nucleotide sequence ID" value="NZ_FQTW01000008.1"/>
</dbReference>
<evidence type="ECO:0000313" key="2">
    <source>
        <dbReference type="Proteomes" id="UP000184462"/>
    </source>
</evidence>
<evidence type="ECO:0000313" key="1">
    <source>
        <dbReference type="EMBL" id="SHE89922.1"/>
    </source>
</evidence>
<dbReference type="AlphaFoldDB" id="A0A1M4X9W3"/>
<sequence>MSKLIFVYNANSGTRNAFKESLQKLLNPQASNCRLCSLTYGLTSEKTKWRKFKLQTSTEMQFLHADEFMSQFKSKFGIQYELPVVLKQNHYELELVLSAKEINQLVHLDQLIDKLKPHVTNV</sequence>
<dbReference type="EMBL" id="FQTW01000008">
    <property type="protein sequence ID" value="SHE89922.1"/>
    <property type="molecule type" value="Genomic_DNA"/>
</dbReference>
<dbReference type="Proteomes" id="UP000184462">
    <property type="component" value="Unassembled WGS sequence"/>
</dbReference>
<evidence type="ECO:0008006" key="3">
    <source>
        <dbReference type="Google" id="ProtNLM"/>
    </source>
</evidence>
<reference evidence="1 2" key="1">
    <citation type="submission" date="2016-11" db="EMBL/GenBank/DDBJ databases">
        <authorList>
            <person name="Jaros S."/>
            <person name="Januszkiewicz K."/>
            <person name="Wedrychowicz H."/>
        </authorList>
    </citation>
    <scope>NUCLEOTIDE SEQUENCE [LARGE SCALE GENOMIC DNA]</scope>
    <source>
        <strain evidence="1 2">DSM 25661</strain>
    </source>
</reference>
<protein>
    <recommendedName>
        <fullName evidence="3">GTPase</fullName>
    </recommendedName>
</protein>
<accession>A0A1M4X9W3</accession>